<dbReference type="InterPro" id="IPR011856">
    <property type="entry name" value="tRNA_endonuc-like_dom_sf"/>
</dbReference>
<protein>
    <submittedName>
        <fullName evidence="5">VRR-NUC domain-containing protein</fullName>
    </submittedName>
</protein>
<proteinExistence type="predicted"/>
<accession>A0A9D1LT43</accession>
<comment type="cofactor">
    <cofactor evidence="1">
        <name>Mg(2+)</name>
        <dbReference type="ChEBI" id="CHEBI:18420"/>
    </cofactor>
</comment>
<gene>
    <name evidence="5" type="ORF">IAC59_10335</name>
</gene>
<evidence type="ECO:0000256" key="1">
    <source>
        <dbReference type="ARBA" id="ARBA00001946"/>
    </source>
</evidence>
<feature type="domain" description="VRR-NUC" evidence="4">
    <location>
        <begin position="1"/>
        <end position="81"/>
    </location>
</feature>
<dbReference type="GO" id="GO:0016788">
    <property type="term" value="F:hydrolase activity, acting on ester bonds"/>
    <property type="evidence" value="ECO:0007669"/>
    <property type="project" value="InterPro"/>
</dbReference>
<evidence type="ECO:0000313" key="5">
    <source>
        <dbReference type="EMBL" id="HIU47635.1"/>
    </source>
</evidence>
<dbReference type="InterPro" id="IPR014883">
    <property type="entry name" value="VRR_NUC"/>
</dbReference>
<keyword evidence="2" id="KW-0540">Nuclease</keyword>
<dbReference type="GO" id="GO:0003676">
    <property type="term" value="F:nucleic acid binding"/>
    <property type="evidence" value="ECO:0007669"/>
    <property type="project" value="InterPro"/>
</dbReference>
<dbReference type="EMBL" id="DVNK01000062">
    <property type="protein sequence ID" value="HIU47635.1"/>
    <property type="molecule type" value="Genomic_DNA"/>
</dbReference>
<evidence type="ECO:0000256" key="3">
    <source>
        <dbReference type="ARBA" id="ARBA00022801"/>
    </source>
</evidence>
<dbReference type="GO" id="GO:0004518">
    <property type="term" value="F:nuclease activity"/>
    <property type="evidence" value="ECO:0007669"/>
    <property type="project" value="UniProtKB-KW"/>
</dbReference>
<evidence type="ECO:0000313" key="6">
    <source>
        <dbReference type="Proteomes" id="UP000824123"/>
    </source>
</evidence>
<keyword evidence="3" id="KW-0378">Hydrolase</keyword>
<dbReference type="Gene3D" id="3.40.1350.10">
    <property type="match status" value="1"/>
</dbReference>
<dbReference type="AlphaFoldDB" id="A0A9D1LT43"/>
<evidence type="ECO:0000256" key="2">
    <source>
        <dbReference type="ARBA" id="ARBA00022722"/>
    </source>
</evidence>
<name>A0A9D1LT43_9FIRM</name>
<organism evidence="5 6">
    <name type="scientific">Candidatus Fimadaptatus faecigallinarum</name>
    <dbReference type="NCBI Taxonomy" id="2840814"/>
    <lineage>
        <taxon>Bacteria</taxon>
        <taxon>Bacillati</taxon>
        <taxon>Bacillota</taxon>
        <taxon>Clostridia</taxon>
        <taxon>Eubacteriales</taxon>
        <taxon>Candidatus Fimadaptatus</taxon>
    </lineage>
</organism>
<dbReference type="Proteomes" id="UP000824123">
    <property type="component" value="Unassembled WGS sequence"/>
</dbReference>
<reference evidence="5" key="1">
    <citation type="submission" date="2020-10" db="EMBL/GenBank/DDBJ databases">
        <authorList>
            <person name="Gilroy R."/>
        </authorList>
    </citation>
    <scope>NUCLEOTIDE SEQUENCE</scope>
    <source>
        <strain evidence="5">ChiSxjej2B14-8506</strain>
    </source>
</reference>
<dbReference type="SMART" id="SM00990">
    <property type="entry name" value="VRR_NUC"/>
    <property type="match status" value="1"/>
</dbReference>
<evidence type="ECO:0000259" key="4">
    <source>
        <dbReference type="SMART" id="SM00990"/>
    </source>
</evidence>
<sequence>MRERQIERALVQAVKARGGMCPKWVSPGLDGVPDRIILLPGGRIACAELKAPGSALRPLQHRRKRQLEALGLRVYVLDSVEKIAPALTEIQGGGTDGIQAP</sequence>
<comment type="caution">
    <text evidence="5">The sequence shown here is derived from an EMBL/GenBank/DDBJ whole genome shotgun (WGS) entry which is preliminary data.</text>
</comment>
<reference evidence="5" key="2">
    <citation type="journal article" date="2021" name="PeerJ">
        <title>Extensive microbial diversity within the chicken gut microbiome revealed by metagenomics and culture.</title>
        <authorList>
            <person name="Gilroy R."/>
            <person name="Ravi A."/>
            <person name="Getino M."/>
            <person name="Pursley I."/>
            <person name="Horton D.L."/>
            <person name="Alikhan N.F."/>
            <person name="Baker D."/>
            <person name="Gharbi K."/>
            <person name="Hall N."/>
            <person name="Watson M."/>
            <person name="Adriaenssens E.M."/>
            <person name="Foster-Nyarko E."/>
            <person name="Jarju S."/>
            <person name="Secka A."/>
            <person name="Antonio M."/>
            <person name="Oren A."/>
            <person name="Chaudhuri R.R."/>
            <person name="La Ragione R."/>
            <person name="Hildebrand F."/>
            <person name="Pallen M.J."/>
        </authorList>
    </citation>
    <scope>NUCLEOTIDE SEQUENCE</scope>
    <source>
        <strain evidence="5">ChiSxjej2B14-8506</strain>
    </source>
</reference>